<dbReference type="EMBL" id="ML991826">
    <property type="protein sequence ID" value="KAF2231519.1"/>
    <property type="molecule type" value="Genomic_DNA"/>
</dbReference>
<feature type="domain" description="2EXR" evidence="1">
    <location>
        <begin position="6"/>
        <end position="103"/>
    </location>
</feature>
<accession>A0A6A6H0V9</accession>
<evidence type="ECO:0000313" key="2">
    <source>
        <dbReference type="EMBL" id="KAF2231519.1"/>
    </source>
</evidence>
<dbReference type="Proteomes" id="UP000800092">
    <property type="component" value="Unassembled WGS sequence"/>
</dbReference>
<organism evidence="2 3">
    <name type="scientific">Viridothelium virens</name>
    <name type="common">Speckled blister lichen</name>
    <name type="synonym">Trypethelium virens</name>
    <dbReference type="NCBI Taxonomy" id="1048519"/>
    <lineage>
        <taxon>Eukaryota</taxon>
        <taxon>Fungi</taxon>
        <taxon>Dikarya</taxon>
        <taxon>Ascomycota</taxon>
        <taxon>Pezizomycotina</taxon>
        <taxon>Dothideomycetes</taxon>
        <taxon>Dothideomycetes incertae sedis</taxon>
        <taxon>Trypetheliales</taxon>
        <taxon>Trypetheliaceae</taxon>
        <taxon>Viridothelium</taxon>
    </lineage>
</organism>
<protein>
    <recommendedName>
        <fullName evidence="1">2EXR domain-containing protein</fullName>
    </recommendedName>
</protein>
<proteinExistence type="predicted"/>
<dbReference type="PANTHER" id="PTHR42085">
    <property type="entry name" value="F-BOX DOMAIN-CONTAINING PROTEIN"/>
    <property type="match status" value="1"/>
</dbReference>
<dbReference type="Pfam" id="PF20150">
    <property type="entry name" value="2EXR"/>
    <property type="match status" value="1"/>
</dbReference>
<dbReference type="InterPro" id="IPR045518">
    <property type="entry name" value="2EXR"/>
</dbReference>
<name>A0A6A6H0V9_VIRVR</name>
<dbReference type="PANTHER" id="PTHR42085:SF2">
    <property type="entry name" value="F-BOX DOMAIN-CONTAINING PROTEIN"/>
    <property type="match status" value="1"/>
</dbReference>
<evidence type="ECO:0000259" key="1">
    <source>
        <dbReference type="Pfam" id="PF20150"/>
    </source>
</evidence>
<gene>
    <name evidence="2" type="ORF">EV356DRAFT_291946</name>
</gene>
<dbReference type="OrthoDB" id="5413827at2759"/>
<dbReference type="AlphaFoldDB" id="A0A6A6H0V9"/>
<evidence type="ECO:0000313" key="3">
    <source>
        <dbReference type="Proteomes" id="UP000800092"/>
    </source>
</evidence>
<sequence length="211" mass="24472">MTGLLDLPPELRWKIFSLVTVQDSDTIIKHHSLKGFSLDIHNRFPGRWKNLEYCCLPALLHVSRQVRQETANVFFTQNRFYCEVPCSLSKLSRPWWIVFIRDLLVSVRHNSRYASIPLNSDGSPCKIYARFIGGLFRAFESLQRLEIEHYVVIPGWTSPRGIDCYTEMLECTKTGASFELTYYNDFIGYMSDEKTNEIISIISNEGRECQG</sequence>
<reference evidence="2" key="1">
    <citation type="journal article" date="2020" name="Stud. Mycol.">
        <title>101 Dothideomycetes genomes: a test case for predicting lifestyles and emergence of pathogens.</title>
        <authorList>
            <person name="Haridas S."/>
            <person name="Albert R."/>
            <person name="Binder M."/>
            <person name="Bloem J."/>
            <person name="Labutti K."/>
            <person name="Salamov A."/>
            <person name="Andreopoulos B."/>
            <person name="Baker S."/>
            <person name="Barry K."/>
            <person name="Bills G."/>
            <person name="Bluhm B."/>
            <person name="Cannon C."/>
            <person name="Castanera R."/>
            <person name="Culley D."/>
            <person name="Daum C."/>
            <person name="Ezra D."/>
            <person name="Gonzalez J."/>
            <person name="Henrissat B."/>
            <person name="Kuo A."/>
            <person name="Liang C."/>
            <person name="Lipzen A."/>
            <person name="Lutzoni F."/>
            <person name="Magnuson J."/>
            <person name="Mondo S."/>
            <person name="Nolan M."/>
            <person name="Ohm R."/>
            <person name="Pangilinan J."/>
            <person name="Park H.-J."/>
            <person name="Ramirez L."/>
            <person name="Alfaro M."/>
            <person name="Sun H."/>
            <person name="Tritt A."/>
            <person name="Yoshinaga Y."/>
            <person name="Zwiers L.-H."/>
            <person name="Turgeon B."/>
            <person name="Goodwin S."/>
            <person name="Spatafora J."/>
            <person name="Crous P."/>
            <person name="Grigoriev I."/>
        </authorList>
    </citation>
    <scope>NUCLEOTIDE SEQUENCE</scope>
    <source>
        <strain evidence="2">Tuck. ex Michener</strain>
    </source>
</reference>
<keyword evidence="3" id="KW-1185">Reference proteome</keyword>
<dbReference type="InterPro" id="IPR038883">
    <property type="entry name" value="AN11006-like"/>
</dbReference>